<evidence type="ECO:0000313" key="8">
    <source>
        <dbReference type="EMBL" id="CEO57701.1"/>
    </source>
</evidence>
<dbReference type="PROSITE" id="PS50048">
    <property type="entry name" value="ZN2_CY6_FUNGAL_2"/>
    <property type="match status" value="2"/>
</dbReference>
<keyword evidence="6" id="KW-0539">Nucleus</keyword>
<dbReference type="AlphaFoldDB" id="A0A0B7KS72"/>
<evidence type="ECO:0000256" key="2">
    <source>
        <dbReference type="ARBA" id="ARBA00022833"/>
    </source>
</evidence>
<dbReference type="PANTHER" id="PTHR36206">
    <property type="entry name" value="ASPERCRYPTIN BIOSYNTHESIS CLUSTER-SPECIFIC TRANSCRIPTION REGULATOR ATNN-RELATED"/>
    <property type="match status" value="1"/>
</dbReference>
<dbReference type="EMBL" id="CDPU01000129">
    <property type="protein sequence ID" value="CEO57701.1"/>
    <property type="molecule type" value="Genomic_DNA"/>
</dbReference>
<sequence>MSYNFDQGPIIPKVSTRSTHSCWTCREYHIRCDGAQPTCVRCDTSGRFCDYHTPILPILGRRGVNSHRHPLPIYSSELLDMNNSDPFDTLPIKMTSNSKRLLHYFQHLRVDFETCPKGLETGCLSCLIHNAATLQDTLLVAGMHYIMRTRDIKTFDSTFLFHKIEIIQQINEMLTNQHIERSIDLTSRIVTMCLVEITLGNRVTAETHFRGLVTVLSAYQPADTILSTQMSVNQELTYRYLLLACNIIHATRSRMAETARDMQMMGLPEPTSLEEFVTTVHTWYSLNSVQPMSLQLVLTAISMLPAFFTNVPSATEFCYIDGLPFIECLRSLTALVGSVDPCQNPTVSRWLQMEASVSKLLVALTNSHAASLPCDNRKETTGCLIDAKGLTSSWCSIAITSELYLTAVLGLWNAGKPLERRLLRILFYTLVRDIAQHAKNWSTSSNSSDFWFWKHFVAAYSLAWHQSHEYDEALHEAEEFFDHSIRTWSEAHHIRQWEYAYHRLLNISWPQDQTQILARTVWAKAAGKPQRARKSKVRTGCITCKARHVKCDENKPTCKRCASSKIQCRGYADINSRKKSRPTTTRISTTLVPLRPRPETLI</sequence>
<dbReference type="Pfam" id="PF00172">
    <property type="entry name" value="Zn_clus"/>
    <property type="match status" value="2"/>
</dbReference>
<keyword evidence="1" id="KW-0479">Metal-binding</keyword>
<evidence type="ECO:0000256" key="3">
    <source>
        <dbReference type="ARBA" id="ARBA00023015"/>
    </source>
</evidence>
<evidence type="ECO:0000313" key="9">
    <source>
        <dbReference type="EMBL" id="CEO57816.1"/>
    </source>
</evidence>
<dbReference type="SUPFAM" id="SSF57701">
    <property type="entry name" value="Zn2/Cys6 DNA-binding domain"/>
    <property type="match status" value="2"/>
</dbReference>
<evidence type="ECO:0000256" key="4">
    <source>
        <dbReference type="ARBA" id="ARBA00023125"/>
    </source>
</evidence>
<dbReference type="InterPro" id="IPR036864">
    <property type="entry name" value="Zn2-C6_fun-type_DNA-bd_sf"/>
</dbReference>
<dbReference type="GO" id="GO:0000981">
    <property type="term" value="F:DNA-binding transcription factor activity, RNA polymerase II-specific"/>
    <property type="evidence" value="ECO:0007669"/>
    <property type="project" value="InterPro"/>
</dbReference>
<name>A0A0B7KS72_BIOOC</name>
<dbReference type="EMBL" id="CDPU01000156">
    <property type="protein sequence ID" value="CEO57816.1"/>
    <property type="molecule type" value="Genomic_DNA"/>
</dbReference>
<keyword evidence="5" id="KW-0804">Transcription</keyword>
<dbReference type="GO" id="GO:0008270">
    <property type="term" value="F:zinc ion binding"/>
    <property type="evidence" value="ECO:0007669"/>
    <property type="project" value="InterPro"/>
</dbReference>
<evidence type="ECO:0000256" key="5">
    <source>
        <dbReference type="ARBA" id="ARBA00023163"/>
    </source>
</evidence>
<dbReference type="InterPro" id="IPR001138">
    <property type="entry name" value="Zn2Cys6_DnaBD"/>
</dbReference>
<feature type="domain" description="Zn(2)-C6 fungal-type" evidence="7">
    <location>
        <begin position="21"/>
        <end position="51"/>
    </location>
</feature>
<dbReference type="InterPro" id="IPR052360">
    <property type="entry name" value="Transcr_Regulatory_Proteins"/>
</dbReference>
<dbReference type="SMART" id="SM00066">
    <property type="entry name" value="GAL4"/>
    <property type="match status" value="2"/>
</dbReference>
<dbReference type="Gene3D" id="4.10.240.10">
    <property type="entry name" value="Zn(2)-C6 fungal-type DNA-binding domain"/>
    <property type="match status" value="2"/>
</dbReference>
<dbReference type="CDD" id="cd00067">
    <property type="entry name" value="GAL4"/>
    <property type="match status" value="2"/>
</dbReference>
<keyword evidence="3" id="KW-0805">Transcription regulation</keyword>
<accession>A0A0B7KS72</accession>
<evidence type="ECO:0000259" key="7">
    <source>
        <dbReference type="PROSITE" id="PS50048"/>
    </source>
</evidence>
<evidence type="ECO:0000256" key="6">
    <source>
        <dbReference type="ARBA" id="ARBA00023242"/>
    </source>
</evidence>
<organism evidence="8">
    <name type="scientific">Bionectria ochroleuca</name>
    <name type="common">Gliocladium roseum</name>
    <dbReference type="NCBI Taxonomy" id="29856"/>
    <lineage>
        <taxon>Eukaryota</taxon>
        <taxon>Fungi</taxon>
        <taxon>Dikarya</taxon>
        <taxon>Ascomycota</taxon>
        <taxon>Pezizomycotina</taxon>
        <taxon>Sordariomycetes</taxon>
        <taxon>Hypocreomycetidae</taxon>
        <taxon>Hypocreales</taxon>
        <taxon>Bionectriaceae</taxon>
        <taxon>Clonostachys</taxon>
    </lineage>
</organism>
<dbReference type="PANTHER" id="PTHR36206:SF12">
    <property type="entry name" value="ASPERCRYPTIN BIOSYNTHESIS CLUSTER-SPECIFIC TRANSCRIPTION REGULATOR ATNN-RELATED"/>
    <property type="match status" value="1"/>
</dbReference>
<dbReference type="PROSITE" id="PS00463">
    <property type="entry name" value="ZN2_CY6_FUNGAL_1"/>
    <property type="match status" value="2"/>
</dbReference>
<protein>
    <recommendedName>
        <fullName evidence="7">Zn(2)-C6 fungal-type domain-containing protein</fullName>
    </recommendedName>
</protein>
<keyword evidence="4" id="KW-0238">DNA-binding</keyword>
<feature type="domain" description="Zn(2)-C6 fungal-type" evidence="7">
    <location>
        <begin position="540"/>
        <end position="568"/>
    </location>
</feature>
<keyword evidence="2" id="KW-0862">Zinc</keyword>
<gene>
    <name evidence="8" type="ORF">BN869_000013759_1</name>
    <name evidence="9" type="ORF">BN869_000013874_1</name>
</gene>
<proteinExistence type="predicted"/>
<reference evidence="8" key="1">
    <citation type="submission" date="2015-01" db="EMBL/GenBank/DDBJ databases">
        <authorList>
            <person name="Durling Mikael"/>
        </authorList>
    </citation>
    <scope>NUCLEOTIDE SEQUENCE</scope>
</reference>
<dbReference type="GO" id="GO:0003677">
    <property type="term" value="F:DNA binding"/>
    <property type="evidence" value="ECO:0007669"/>
    <property type="project" value="UniProtKB-KW"/>
</dbReference>
<evidence type="ECO:0000256" key="1">
    <source>
        <dbReference type="ARBA" id="ARBA00022723"/>
    </source>
</evidence>